<evidence type="ECO:0000313" key="1">
    <source>
        <dbReference type="EMBL" id="SNW62766.1"/>
    </source>
</evidence>
<dbReference type="EMBL" id="LT906555">
    <property type="protein sequence ID" value="SNW62766.1"/>
    <property type="molecule type" value="Genomic_DNA"/>
</dbReference>
<evidence type="ECO:0000313" key="2">
    <source>
        <dbReference type="Proteomes" id="UP000236316"/>
    </source>
</evidence>
<sequence length="186" mass="22059">MEPNKLVTISLINYIQNSANYKELQSLQNIIKDEMENRDSKMLLDKLLPNDTEDNILLKNKIVKLSYKEDKSQFKIDEPCTSNIWTINFINNNKLSIELYEEVYMFNAYVYYYYNEGMEFAGSNFDSSLINLDKDIIKNLFTNIDIIPNKSIFTSFLLFLRSYVDDHRLSLFQYKNKNINIYCESP</sequence>
<protein>
    <submittedName>
        <fullName evidence="1">Uncharacterized protein</fullName>
    </submittedName>
</protein>
<dbReference type="KEGG" id="vg:35382697"/>
<dbReference type="RefSeq" id="YP_009449068.1">
    <property type="nucleotide sequence ID" value="NC_036594.1"/>
</dbReference>
<accession>A0A2I2L5H0</accession>
<dbReference type="Proteomes" id="UP000236316">
    <property type="component" value="Segment"/>
</dbReference>
<name>A0A2I2L5H0_9VIRU</name>
<proteinExistence type="predicted"/>
<reference evidence="1" key="1">
    <citation type="submission" date="2017-08" db="EMBL/GenBank/DDBJ databases">
        <authorList>
            <consortium name="Urmite Genomes"/>
        </authorList>
    </citation>
    <scope>NUCLEOTIDE SEQUENCE [LARGE SCALE GENOMIC DNA]</scope>
    <source>
        <strain evidence="1">IHUMI-LCC2</strain>
    </source>
</reference>
<organism evidence="1">
    <name type="scientific">Orpheovirus IHUMI-LCC2</name>
    <dbReference type="NCBI Taxonomy" id="2023057"/>
    <lineage>
        <taxon>Viruses</taxon>
        <taxon>Varidnaviria</taxon>
        <taxon>Bamfordvirae</taxon>
        <taxon>Nucleocytoviricota</taxon>
        <taxon>Megaviricetes</taxon>
        <taxon>Pimascovirales</taxon>
        <taxon>Ocovirineae</taxon>
        <taxon>Orpheoviridae</taxon>
        <taxon>Alphaorpheovirus</taxon>
        <taxon>Alphaorpheovirus massiliense</taxon>
    </lineage>
</organism>
<keyword evidence="2" id="KW-1185">Reference proteome</keyword>
<gene>
    <name evidence="1" type="ORF">ORPV_862</name>
</gene>
<dbReference type="GeneID" id="35382697"/>